<comment type="caution">
    <text evidence="2">The sequence shown here is derived from an EMBL/GenBank/DDBJ whole genome shotgun (WGS) entry which is preliminary data.</text>
</comment>
<name>A0AA36CLT8_9BILA</name>
<feature type="non-terminal residue" evidence="2">
    <location>
        <position position="63"/>
    </location>
</feature>
<evidence type="ECO:0000313" key="2">
    <source>
        <dbReference type="EMBL" id="CAJ0571471.1"/>
    </source>
</evidence>
<proteinExistence type="predicted"/>
<feature type="region of interest" description="Disordered" evidence="1">
    <location>
        <begin position="42"/>
        <end position="63"/>
    </location>
</feature>
<gene>
    <name evidence="2" type="ORF">MSPICULIGERA_LOCUS9876</name>
</gene>
<evidence type="ECO:0000256" key="1">
    <source>
        <dbReference type="SAM" id="MobiDB-lite"/>
    </source>
</evidence>
<protein>
    <submittedName>
        <fullName evidence="2">Uncharacterized protein</fullName>
    </submittedName>
</protein>
<sequence length="63" mass="7212">LKYGDQLEEVKRLQTQLHFRDEQIQKLVKQSTMLQIELGPYAELGPPPKTIGPSLKAKKLKLP</sequence>
<reference evidence="2" key="1">
    <citation type="submission" date="2023-06" db="EMBL/GenBank/DDBJ databases">
        <authorList>
            <person name="Delattre M."/>
        </authorList>
    </citation>
    <scope>NUCLEOTIDE SEQUENCE</scope>
    <source>
        <strain evidence="2">AF72</strain>
    </source>
</reference>
<dbReference type="Proteomes" id="UP001177023">
    <property type="component" value="Unassembled WGS sequence"/>
</dbReference>
<dbReference type="EMBL" id="CATQJA010002567">
    <property type="protein sequence ID" value="CAJ0571471.1"/>
    <property type="molecule type" value="Genomic_DNA"/>
</dbReference>
<evidence type="ECO:0000313" key="3">
    <source>
        <dbReference type="Proteomes" id="UP001177023"/>
    </source>
</evidence>
<dbReference type="AlphaFoldDB" id="A0AA36CLT8"/>
<accession>A0AA36CLT8</accession>
<feature type="non-terminal residue" evidence="2">
    <location>
        <position position="1"/>
    </location>
</feature>
<organism evidence="2 3">
    <name type="scientific">Mesorhabditis spiculigera</name>
    <dbReference type="NCBI Taxonomy" id="96644"/>
    <lineage>
        <taxon>Eukaryota</taxon>
        <taxon>Metazoa</taxon>
        <taxon>Ecdysozoa</taxon>
        <taxon>Nematoda</taxon>
        <taxon>Chromadorea</taxon>
        <taxon>Rhabditida</taxon>
        <taxon>Rhabditina</taxon>
        <taxon>Rhabditomorpha</taxon>
        <taxon>Rhabditoidea</taxon>
        <taxon>Rhabditidae</taxon>
        <taxon>Mesorhabditinae</taxon>
        <taxon>Mesorhabditis</taxon>
    </lineage>
</organism>
<keyword evidence="3" id="KW-1185">Reference proteome</keyword>